<sequence>MHDFSSDYVNYKIDLDNPNVACKENYKNYLDNYVENYKSVYSNCKIEQKEDKHCEGFHKFFGNKKYGELSSLSCVLEETSRRIELLSDKND</sequence>
<name>A0A1A9AKX5_PLAOA</name>
<proteinExistence type="predicted"/>
<protein>
    <submittedName>
        <fullName evidence="1">PIR Superfamily Protein</fullName>
    </submittedName>
</protein>
<organism evidence="1 2">
    <name type="scientific">Plasmodium ovale wallikeri</name>
    <dbReference type="NCBI Taxonomy" id="864142"/>
    <lineage>
        <taxon>Eukaryota</taxon>
        <taxon>Sar</taxon>
        <taxon>Alveolata</taxon>
        <taxon>Apicomplexa</taxon>
        <taxon>Aconoidasida</taxon>
        <taxon>Haemosporida</taxon>
        <taxon>Plasmodiidae</taxon>
        <taxon>Plasmodium</taxon>
        <taxon>Plasmodium (Plasmodium)</taxon>
    </lineage>
</organism>
<accession>A0A1A9AKX5</accession>
<dbReference type="EMBL" id="FLRE01001604">
    <property type="protein sequence ID" value="SBT56875.1"/>
    <property type="molecule type" value="Genomic_DNA"/>
</dbReference>
<reference evidence="2" key="1">
    <citation type="submission" date="2016-05" db="EMBL/GenBank/DDBJ databases">
        <authorList>
            <person name="Naeem Raeece"/>
        </authorList>
    </citation>
    <scope>NUCLEOTIDE SEQUENCE [LARGE SCALE GENOMIC DNA]</scope>
</reference>
<dbReference type="AlphaFoldDB" id="A0A1A9AKX5"/>
<dbReference type="Proteomes" id="UP000078550">
    <property type="component" value="Unassembled WGS sequence"/>
</dbReference>
<evidence type="ECO:0000313" key="1">
    <source>
        <dbReference type="EMBL" id="SBT56875.1"/>
    </source>
</evidence>
<evidence type="ECO:0000313" key="2">
    <source>
        <dbReference type="Proteomes" id="UP000078550"/>
    </source>
</evidence>
<gene>
    <name evidence="1" type="ORF">POVWA2_075810</name>
</gene>